<feature type="transmembrane region" description="Helical" evidence="6">
    <location>
        <begin position="142"/>
        <end position="163"/>
    </location>
</feature>
<evidence type="ECO:0000256" key="5">
    <source>
        <dbReference type="ARBA" id="ARBA00023136"/>
    </source>
</evidence>
<evidence type="ECO:0000259" key="7">
    <source>
        <dbReference type="Pfam" id="PF00892"/>
    </source>
</evidence>
<sequence>MDQPKLSDYLITALAPIIWGSTYLVTTELLPANSPLLAAVLRALPAGLILLLLGRTLPSGIWWWRAFVLGVLNIGAFFYFLFVAAYHLPGGIAALIMSFQPMIVLILGFIVLKERIGSHQILACVLGAAGIAMLVLQSKISLNMTGMLAGFAATICMATGIILSKHWGRPQSVSLLALTGWQLSVGGLVLLPIALLSEGLPNNITLLNGIGFTYLSLVGALFAYAIWFRGLERLPAITVSFISFASPLTACVLGFIFLNQSLSLMQGFGAIIIIAAIGLSQPKNHHNLNKTNRVQTKNNVINKKQLLQ</sequence>
<evidence type="ECO:0000256" key="3">
    <source>
        <dbReference type="ARBA" id="ARBA00022692"/>
    </source>
</evidence>
<comment type="caution">
    <text evidence="8">The sequence shown here is derived from an EMBL/GenBank/DDBJ whole genome shotgun (WGS) entry which is preliminary data.</text>
</comment>
<accession>A0ABT0LES3</accession>
<feature type="transmembrane region" description="Helical" evidence="6">
    <location>
        <begin position="119"/>
        <end position="136"/>
    </location>
</feature>
<keyword evidence="5 6" id="KW-0472">Membrane</keyword>
<proteinExistence type="inferred from homology"/>
<evidence type="ECO:0000256" key="4">
    <source>
        <dbReference type="ARBA" id="ARBA00022989"/>
    </source>
</evidence>
<dbReference type="PANTHER" id="PTHR32322:SF2">
    <property type="entry name" value="EAMA DOMAIN-CONTAINING PROTEIN"/>
    <property type="match status" value="1"/>
</dbReference>
<keyword evidence="9" id="KW-1185">Reference proteome</keyword>
<gene>
    <name evidence="8" type="ORF">L2764_17410</name>
</gene>
<feature type="transmembrane region" description="Helical" evidence="6">
    <location>
        <begin position="9"/>
        <end position="30"/>
    </location>
</feature>
<feature type="transmembrane region" description="Helical" evidence="6">
    <location>
        <begin position="36"/>
        <end position="54"/>
    </location>
</feature>
<organism evidence="8 9">
    <name type="scientific">Shewanella surugensis</name>
    <dbReference type="NCBI Taxonomy" id="212020"/>
    <lineage>
        <taxon>Bacteria</taxon>
        <taxon>Pseudomonadati</taxon>
        <taxon>Pseudomonadota</taxon>
        <taxon>Gammaproteobacteria</taxon>
        <taxon>Alteromonadales</taxon>
        <taxon>Shewanellaceae</taxon>
        <taxon>Shewanella</taxon>
    </lineage>
</organism>
<comment type="subcellular location">
    <subcellularLocation>
        <location evidence="1">Membrane</location>
        <topology evidence="1">Multi-pass membrane protein</topology>
    </subcellularLocation>
</comment>
<dbReference type="Proteomes" id="UP001203423">
    <property type="component" value="Unassembled WGS sequence"/>
</dbReference>
<dbReference type="Pfam" id="PF00892">
    <property type="entry name" value="EamA"/>
    <property type="match status" value="2"/>
</dbReference>
<dbReference type="Gene3D" id="1.10.3730.20">
    <property type="match status" value="1"/>
</dbReference>
<evidence type="ECO:0000313" key="8">
    <source>
        <dbReference type="EMBL" id="MCL1126206.1"/>
    </source>
</evidence>
<reference evidence="8 9" key="1">
    <citation type="submission" date="2022-01" db="EMBL/GenBank/DDBJ databases">
        <title>Whole genome-based taxonomy of the Shewanellaceae.</title>
        <authorList>
            <person name="Martin-Rodriguez A.J."/>
        </authorList>
    </citation>
    <scope>NUCLEOTIDE SEQUENCE [LARGE SCALE GENOMIC DNA]</scope>
    <source>
        <strain evidence="8 9">DSM 17177</strain>
    </source>
</reference>
<evidence type="ECO:0000313" key="9">
    <source>
        <dbReference type="Proteomes" id="UP001203423"/>
    </source>
</evidence>
<feature type="transmembrane region" description="Helical" evidence="6">
    <location>
        <begin position="66"/>
        <end position="86"/>
    </location>
</feature>
<feature type="transmembrane region" description="Helical" evidence="6">
    <location>
        <begin position="206"/>
        <end position="227"/>
    </location>
</feature>
<feature type="transmembrane region" description="Helical" evidence="6">
    <location>
        <begin position="92"/>
        <end position="112"/>
    </location>
</feature>
<evidence type="ECO:0000256" key="2">
    <source>
        <dbReference type="ARBA" id="ARBA00007362"/>
    </source>
</evidence>
<comment type="similarity">
    <text evidence="2">Belongs to the EamA transporter family.</text>
</comment>
<feature type="domain" description="EamA" evidence="7">
    <location>
        <begin position="145"/>
        <end position="279"/>
    </location>
</feature>
<keyword evidence="4 6" id="KW-1133">Transmembrane helix</keyword>
<name>A0ABT0LES3_9GAMM</name>
<dbReference type="InterPro" id="IPR037185">
    <property type="entry name" value="EmrE-like"/>
</dbReference>
<dbReference type="EMBL" id="JAKIKS010000078">
    <property type="protein sequence ID" value="MCL1126206.1"/>
    <property type="molecule type" value="Genomic_DNA"/>
</dbReference>
<dbReference type="RefSeq" id="WP_248941596.1">
    <property type="nucleotide sequence ID" value="NZ_JAKIKS010000078.1"/>
</dbReference>
<evidence type="ECO:0000256" key="6">
    <source>
        <dbReference type="SAM" id="Phobius"/>
    </source>
</evidence>
<dbReference type="InterPro" id="IPR000620">
    <property type="entry name" value="EamA_dom"/>
</dbReference>
<dbReference type="SUPFAM" id="SSF103481">
    <property type="entry name" value="Multidrug resistance efflux transporter EmrE"/>
    <property type="match status" value="2"/>
</dbReference>
<feature type="domain" description="EamA" evidence="7">
    <location>
        <begin position="9"/>
        <end position="135"/>
    </location>
</feature>
<feature type="transmembrane region" description="Helical" evidence="6">
    <location>
        <begin position="234"/>
        <end position="258"/>
    </location>
</feature>
<dbReference type="PANTHER" id="PTHR32322">
    <property type="entry name" value="INNER MEMBRANE TRANSPORTER"/>
    <property type="match status" value="1"/>
</dbReference>
<dbReference type="InterPro" id="IPR050638">
    <property type="entry name" value="AA-Vitamin_Transporters"/>
</dbReference>
<protein>
    <submittedName>
        <fullName evidence="8">EamA family transporter</fullName>
    </submittedName>
</protein>
<evidence type="ECO:0000256" key="1">
    <source>
        <dbReference type="ARBA" id="ARBA00004141"/>
    </source>
</evidence>
<feature type="transmembrane region" description="Helical" evidence="6">
    <location>
        <begin position="175"/>
        <end position="194"/>
    </location>
</feature>
<keyword evidence="3 6" id="KW-0812">Transmembrane</keyword>
<feature type="transmembrane region" description="Helical" evidence="6">
    <location>
        <begin position="264"/>
        <end position="280"/>
    </location>
</feature>